<dbReference type="InParanoid" id="A0A5J5EVW8"/>
<feature type="compositionally biased region" description="Low complexity" evidence="1">
    <location>
        <begin position="44"/>
        <end position="58"/>
    </location>
</feature>
<evidence type="ECO:0000256" key="1">
    <source>
        <dbReference type="SAM" id="MobiDB-lite"/>
    </source>
</evidence>
<sequence>MSPAVPVAACCAHNPRASSGALHGHNPRTSSSSVAITRGPYGTSPSSSPKDSVCSACSYDEDGLPLNTPYSTPPTSNAGSVARRARRRSSVSAESRPVISTSKGGHHNRAPSPPRPVVIQKQRSASRDRSREHHSSGRTLVVPASSHGHRRSRSDTTSYKTHTGRYYEEYTRSIEHAREQESTEVQRRGRTRFPKNLVSREAVEETNYPFAIEDNGAITVLQALAQPDIEALVARTEEIRRRSQSRKAVSFYEKTLVHEVPPSAPSPPPSEAGDHDHLLPPPRSGTPISPEMFNKNHHKNVVLVPGSSSRHSSRSSYRYAPSSTYLSNSPPKIEPLSPPGPSTPKPGQSKQLSLTIDPPQSSHTLSIKTPEERLAKAEEKALKAERIAEKKEKRALQTRRADDQHEAHKAWSRAEELNAKVREKKEKMLGYEKLKQRSERESRHRVGRNHRGEIVLIKS</sequence>
<feature type="compositionally biased region" description="Polar residues" evidence="1">
    <location>
        <begin position="351"/>
        <end position="367"/>
    </location>
</feature>
<proteinExistence type="predicted"/>
<organism evidence="3 4">
    <name type="scientific">Sphaerosporella brunnea</name>
    <dbReference type="NCBI Taxonomy" id="1250544"/>
    <lineage>
        <taxon>Eukaryota</taxon>
        <taxon>Fungi</taxon>
        <taxon>Dikarya</taxon>
        <taxon>Ascomycota</taxon>
        <taxon>Pezizomycotina</taxon>
        <taxon>Pezizomycetes</taxon>
        <taxon>Pezizales</taxon>
        <taxon>Pyronemataceae</taxon>
        <taxon>Sphaerosporella</taxon>
    </lineage>
</organism>
<dbReference type="InterPro" id="IPR058348">
    <property type="entry name" value="DUF8035"/>
</dbReference>
<feature type="region of interest" description="Disordered" evidence="1">
    <location>
        <begin position="258"/>
        <end position="372"/>
    </location>
</feature>
<dbReference type="OrthoDB" id="2192830at2759"/>
<feature type="domain" description="DUF8035" evidence="2">
    <location>
        <begin position="187"/>
        <end position="242"/>
    </location>
</feature>
<feature type="compositionally biased region" description="Pro residues" evidence="1">
    <location>
        <begin position="332"/>
        <end position="344"/>
    </location>
</feature>
<accession>A0A5J5EVW8</accession>
<feature type="region of interest" description="Disordered" evidence="1">
    <location>
        <begin position="15"/>
        <end position="159"/>
    </location>
</feature>
<evidence type="ECO:0000259" key="2">
    <source>
        <dbReference type="Pfam" id="PF26118"/>
    </source>
</evidence>
<evidence type="ECO:0000313" key="3">
    <source>
        <dbReference type="EMBL" id="KAA8905060.1"/>
    </source>
</evidence>
<gene>
    <name evidence="3" type="ORF">FN846DRAFT_890605</name>
</gene>
<dbReference type="Pfam" id="PF26118">
    <property type="entry name" value="DUF8035"/>
    <property type="match status" value="1"/>
</dbReference>
<comment type="caution">
    <text evidence="3">The sequence shown here is derived from an EMBL/GenBank/DDBJ whole genome shotgun (WGS) entry which is preliminary data.</text>
</comment>
<dbReference type="Proteomes" id="UP000326924">
    <property type="component" value="Unassembled WGS sequence"/>
</dbReference>
<feature type="region of interest" description="Disordered" evidence="1">
    <location>
        <begin position="386"/>
        <end position="459"/>
    </location>
</feature>
<dbReference type="EMBL" id="VXIS01000101">
    <property type="protein sequence ID" value="KAA8905060.1"/>
    <property type="molecule type" value="Genomic_DNA"/>
</dbReference>
<dbReference type="AlphaFoldDB" id="A0A5J5EVW8"/>
<keyword evidence="4" id="KW-1185">Reference proteome</keyword>
<feature type="compositionally biased region" description="Basic and acidic residues" evidence="1">
    <location>
        <begin position="386"/>
        <end position="444"/>
    </location>
</feature>
<reference evidence="3 4" key="1">
    <citation type="submission" date="2019-09" db="EMBL/GenBank/DDBJ databases">
        <title>Draft genome of the ectomycorrhizal ascomycete Sphaerosporella brunnea.</title>
        <authorList>
            <consortium name="DOE Joint Genome Institute"/>
            <person name="Benucci G.M."/>
            <person name="Marozzi G."/>
            <person name="Antonielli L."/>
            <person name="Sanchez S."/>
            <person name="Marco P."/>
            <person name="Wang X."/>
            <person name="Falini L.B."/>
            <person name="Barry K."/>
            <person name="Haridas S."/>
            <person name="Lipzen A."/>
            <person name="Labutti K."/>
            <person name="Grigoriev I.V."/>
            <person name="Murat C."/>
            <person name="Martin F."/>
            <person name="Albertini E."/>
            <person name="Donnini D."/>
            <person name="Bonito G."/>
        </authorList>
    </citation>
    <scope>NUCLEOTIDE SEQUENCE [LARGE SCALE GENOMIC DNA]</scope>
    <source>
        <strain evidence="3 4">Sb_GMNB300</strain>
    </source>
</reference>
<dbReference type="FunCoup" id="A0A5J5EVW8">
    <property type="interactions" value="1385"/>
</dbReference>
<feature type="compositionally biased region" description="Basic and acidic residues" evidence="1">
    <location>
        <begin position="125"/>
        <end position="135"/>
    </location>
</feature>
<name>A0A5J5EVW8_9PEZI</name>
<feature type="compositionally biased region" description="Low complexity" evidence="1">
    <location>
        <begin position="307"/>
        <end position="325"/>
    </location>
</feature>
<evidence type="ECO:0000313" key="4">
    <source>
        <dbReference type="Proteomes" id="UP000326924"/>
    </source>
</evidence>
<protein>
    <recommendedName>
        <fullName evidence="2">DUF8035 domain-containing protein</fullName>
    </recommendedName>
</protein>